<dbReference type="InterPro" id="IPR008969">
    <property type="entry name" value="CarboxyPept-like_regulatory"/>
</dbReference>
<dbReference type="GO" id="GO:0044718">
    <property type="term" value="P:siderophore transmembrane transport"/>
    <property type="evidence" value="ECO:0007669"/>
    <property type="project" value="TreeGrafter"/>
</dbReference>
<reference evidence="2 3" key="1">
    <citation type="submission" date="2017-09" db="EMBL/GenBank/DDBJ databases">
        <title>Phase variable restriction modification systems are present in the genome sequences of periodontal pathogens Prevotella intermedia, Tannerella forsythia and Porphyromonas gingivalis.</title>
        <authorList>
            <person name="Haigh R.D."/>
            <person name="Crawford L."/>
            <person name="Ralph J."/>
            <person name="Wanford J."/>
            <person name="Vartoukian S.R."/>
            <person name="Hijazib K."/>
            <person name="Wade W."/>
            <person name="Oggioni M.R."/>
        </authorList>
    </citation>
    <scope>NUCLEOTIDE SEQUENCE [LARGE SCALE GENOMIC DNA]</scope>
    <source>
        <strain evidence="2 3">WW11663</strain>
    </source>
</reference>
<dbReference type="Proteomes" id="UP000219259">
    <property type="component" value="Unassembled WGS sequence"/>
</dbReference>
<evidence type="ECO:0008006" key="4">
    <source>
        <dbReference type="Google" id="ProtNLM"/>
    </source>
</evidence>
<dbReference type="RefSeq" id="WP_074451402.1">
    <property type="nucleotide sequence ID" value="NZ_FMML01000011.1"/>
</dbReference>
<dbReference type="GO" id="GO:0009279">
    <property type="term" value="C:cell outer membrane"/>
    <property type="evidence" value="ECO:0007669"/>
    <property type="project" value="TreeGrafter"/>
</dbReference>
<dbReference type="GO" id="GO:0015344">
    <property type="term" value="F:siderophore uptake transmembrane transporter activity"/>
    <property type="evidence" value="ECO:0007669"/>
    <property type="project" value="TreeGrafter"/>
</dbReference>
<evidence type="ECO:0000313" key="2">
    <source>
        <dbReference type="EMBL" id="PDP43799.1"/>
    </source>
</evidence>
<dbReference type="SUPFAM" id="SSF56935">
    <property type="entry name" value="Porins"/>
    <property type="match status" value="1"/>
</dbReference>
<dbReference type="PANTHER" id="PTHR30069:SF29">
    <property type="entry name" value="HEMOGLOBIN AND HEMOGLOBIN-HAPTOGLOBIN-BINDING PROTEIN 1-RELATED"/>
    <property type="match status" value="1"/>
</dbReference>
<evidence type="ECO:0000256" key="1">
    <source>
        <dbReference type="ARBA" id="ARBA00022729"/>
    </source>
</evidence>
<dbReference type="InterPro" id="IPR039426">
    <property type="entry name" value="TonB-dep_rcpt-like"/>
</dbReference>
<accession>A0A2A6E8D2</accession>
<dbReference type="AlphaFoldDB" id="A0A2A6E8D2"/>
<comment type="caution">
    <text evidence="2">The sequence shown here is derived from an EMBL/GenBank/DDBJ whole genome shotgun (WGS) entry which is preliminary data.</text>
</comment>
<name>A0A2A6E8D2_TANFO</name>
<dbReference type="EMBL" id="NSLJ01000014">
    <property type="protein sequence ID" value="PDP43799.1"/>
    <property type="molecule type" value="Genomic_DNA"/>
</dbReference>
<organism evidence="2 3">
    <name type="scientific">Tannerella forsythia</name>
    <name type="common">Bacteroides forsythus</name>
    <dbReference type="NCBI Taxonomy" id="28112"/>
    <lineage>
        <taxon>Bacteria</taxon>
        <taxon>Pseudomonadati</taxon>
        <taxon>Bacteroidota</taxon>
        <taxon>Bacteroidia</taxon>
        <taxon>Bacteroidales</taxon>
        <taxon>Tannerellaceae</taxon>
        <taxon>Tannerella</taxon>
    </lineage>
</organism>
<sequence length="870" mass="100347">MKYGFLFFFLSTIFSLSAQQKIRGILKCATSGQPIPDVYIMLMTEDGKRILAYSYSQPDGSFILECPQGPQQEFLLTTSRLGYEPYRQKIPAQTQQTEILLKESSLTLREVKVISSPIRRQGDTISYYMSNFHRPQDRNLADVLARMPGIHVQSDGRVQYDGKPINRFYIEDMNLLGERYSLATKNLSPSDIAAVQVYENHEPIKMLRDRSQTEQAALNIKLKESARAKWLKTFDFGVGGFPFLYNATGTLARFARKNQTLMIGKINNTGKDIAMELKMHTLKAGQVFRPGAPDGIPDRFSPLSVSSSFFTRDRARFNESSIVSANQLWSIAKDVDLRLNMHYGFEREKRSRTMAIEYRFEDRPPTIINDHTAQTINWHKLECEWMFTANQTRYFLEEKLSTAVHWKEASADIFSSPYTLRQKIHLPRVHLKNNTSILRLLGNVSAGIENESEYTHLPQKLMLSSSDSLPLFRSSHVGQSCRFNEGFSNTHITLNYKKHHQSFGLKCGIAWTWQKIESDLSPWPLVTDTFVNDLTWHTSRLYVEPSYRINYRNWTISSSASANHLRTNYSGKKATYTYIHPRLRLIFAPSGDFKFNAGYSYTTHYGDLNEMGTGYVLERYNLFSKGIEALQFNASQSINFGVFYKNISHFLQTSYLTIYSLYKDNLIPASFVRDIYTFSWWEQKDRLSSFWLNTLSASKLFMEISLTASINLSYNQSKSVVEQQGSSINYTQHSFGVEPSLKWKAKSNLNFDYTMNAFFSGISMNHRPIDSYIPLINHRLYTYFGVTDQLFLTCNLQHFYTKAPDISASNLLFADLGIQYDFQHLTLSLDWSNIFNRKLHVISGYNTINTVTQTDKLRPSEVLISLRFKH</sequence>
<protein>
    <recommendedName>
        <fullName evidence="4">TonB-dependent receptor</fullName>
    </recommendedName>
</protein>
<keyword evidence="1" id="KW-0732">Signal</keyword>
<dbReference type="SUPFAM" id="SSF49464">
    <property type="entry name" value="Carboxypeptidase regulatory domain-like"/>
    <property type="match status" value="1"/>
</dbReference>
<proteinExistence type="predicted"/>
<evidence type="ECO:0000313" key="3">
    <source>
        <dbReference type="Proteomes" id="UP000219259"/>
    </source>
</evidence>
<gene>
    <name evidence="2" type="ORF">CLI86_06825</name>
</gene>
<dbReference type="PANTHER" id="PTHR30069">
    <property type="entry name" value="TONB-DEPENDENT OUTER MEMBRANE RECEPTOR"/>
    <property type="match status" value="1"/>
</dbReference>